<evidence type="ECO:0000256" key="1">
    <source>
        <dbReference type="ARBA" id="ARBA00023136"/>
    </source>
</evidence>
<gene>
    <name evidence="3" type="ORF">D0907_02575</name>
    <name evidence="4" type="ORF">SAMN04487854_1055</name>
</gene>
<keyword evidence="2" id="KW-0732">Signal</keyword>
<dbReference type="KEGG" id="pdj:D0907_02575"/>
<dbReference type="InterPro" id="IPR007443">
    <property type="entry name" value="LpoA"/>
</dbReference>
<feature type="signal peptide" evidence="2">
    <location>
        <begin position="1"/>
        <end position="19"/>
    </location>
</feature>
<proteinExistence type="predicted"/>
<dbReference type="PANTHER" id="PTHR38038">
    <property type="entry name" value="PENICILLIN-BINDING PROTEIN ACTIVATOR LPOA"/>
    <property type="match status" value="1"/>
</dbReference>
<dbReference type="RefSeq" id="WP_065978175.1">
    <property type="nucleotide sequence ID" value="NZ_CP032090.1"/>
</dbReference>
<dbReference type="GO" id="GO:0031241">
    <property type="term" value="C:periplasmic side of cell outer membrane"/>
    <property type="evidence" value="ECO:0007669"/>
    <property type="project" value="TreeGrafter"/>
</dbReference>
<accession>A0AAD0WBP0</accession>
<dbReference type="PANTHER" id="PTHR38038:SF1">
    <property type="entry name" value="PENICILLIN-BINDING PROTEIN ACTIVATOR LPOA"/>
    <property type="match status" value="1"/>
</dbReference>
<dbReference type="EMBL" id="FPAZ01000005">
    <property type="protein sequence ID" value="SFT57030.1"/>
    <property type="molecule type" value="Genomic_DNA"/>
</dbReference>
<evidence type="ECO:0000313" key="3">
    <source>
        <dbReference type="EMBL" id="AXV64236.1"/>
    </source>
</evidence>
<dbReference type="SUPFAM" id="SSF53822">
    <property type="entry name" value="Periplasmic binding protein-like I"/>
    <property type="match status" value="1"/>
</dbReference>
<dbReference type="EMBL" id="CP032090">
    <property type="protein sequence ID" value="AXV64236.1"/>
    <property type="molecule type" value="Genomic_DNA"/>
</dbReference>
<evidence type="ECO:0000256" key="2">
    <source>
        <dbReference type="SAM" id="SignalP"/>
    </source>
</evidence>
<dbReference type="InterPro" id="IPR028082">
    <property type="entry name" value="Peripla_BP_I"/>
</dbReference>
<sequence length="625" mass="70387">MRLKLVSLLIVLSGLSACSTTEKPSNTAENQSGQANTALSQLTDAQSMYQAALNRQGADKIQLLYTARDAAITEQRWSLLETICFELESTPSVDQIQNKLYIALAQEKQGKSDRALEQLQLLESQLTLPEHKAWHQYLTARVYASQGMPKQAMPYYFAASTISNENNFTVADLNKDLWASLTQLSSYALERFNRGSVVQQGWVNLALYHQVYLGAPVELHQAMNNWMRRYPGHPAAEILPKKVTELVQVEPLNVNRLAVLIPLSGANERLGDALKAGVLAALDTHPLEQTLFIDESLSAAEISLKLSEFKADFVIGPLLKSNIEKLSTAQTLIDYPVMHLNSFEGERISQQHFFFALSPEHEIQQALERFLTAGYQKPMLLAPNNSNGQRLVEYFNQQWQRYSEVKPQVGFYAGKDDMPKTITGLLEVDQSKERIQVVKSLFKQEVESETRSRSDIDVIYILGDATETRLIKPYLDVNVSTFADRIPLYASSKSHSKQIDSTDKGDLEGLYFTELPWMLDGQIKQHNLRQQYERLWPENTDISQRLFAMAYDATSLLGDVKQLSMIQGKRFAGISGELSIETNGYVTRTLDWAQYKNKQIIAVELATEQPIPLFMQSATGINSAD</sequence>
<keyword evidence="1" id="KW-0472">Membrane</keyword>
<dbReference type="Proteomes" id="UP000264605">
    <property type="component" value="Chromosome"/>
</dbReference>
<reference evidence="4 5" key="1">
    <citation type="submission" date="2016-10" db="EMBL/GenBank/DDBJ databases">
        <authorList>
            <person name="Varghese N."/>
            <person name="Submissions S."/>
        </authorList>
    </citation>
    <scope>NUCLEOTIDE SEQUENCE [LARGE SCALE GENOMIC DNA]</scope>
    <source>
        <strain evidence="4 5">CGMCC 1.8499</strain>
    </source>
</reference>
<dbReference type="GO" id="GO:0009252">
    <property type="term" value="P:peptidoglycan biosynthetic process"/>
    <property type="evidence" value="ECO:0007669"/>
    <property type="project" value="TreeGrafter"/>
</dbReference>
<feature type="chain" id="PRO_5041999609" evidence="2">
    <location>
        <begin position="20"/>
        <end position="625"/>
    </location>
</feature>
<dbReference type="AlphaFoldDB" id="A0AAD0WBP0"/>
<dbReference type="Pfam" id="PF04348">
    <property type="entry name" value="LppC"/>
    <property type="match status" value="1"/>
</dbReference>
<dbReference type="GeneID" id="99504327"/>
<dbReference type="GO" id="GO:0030234">
    <property type="term" value="F:enzyme regulator activity"/>
    <property type="evidence" value="ECO:0007669"/>
    <property type="project" value="TreeGrafter"/>
</dbReference>
<dbReference type="PROSITE" id="PS51257">
    <property type="entry name" value="PROKAR_LIPOPROTEIN"/>
    <property type="match status" value="1"/>
</dbReference>
<dbReference type="CDD" id="cd06339">
    <property type="entry name" value="PBP1_YraM_LppC_lipoprotein-like"/>
    <property type="match status" value="1"/>
</dbReference>
<organism evidence="3 6">
    <name type="scientific">Pseudoalteromonas lipolytica</name>
    <dbReference type="NCBI Taxonomy" id="570156"/>
    <lineage>
        <taxon>Bacteria</taxon>
        <taxon>Pseudomonadati</taxon>
        <taxon>Pseudomonadota</taxon>
        <taxon>Gammaproteobacteria</taxon>
        <taxon>Alteromonadales</taxon>
        <taxon>Pseudoalteromonadaceae</taxon>
        <taxon>Pseudoalteromonas</taxon>
    </lineage>
</organism>
<dbReference type="Gene3D" id="3.40.50.2300">
    <property type="match status" value="2"/>
</dbReference>
<dbReference type="Gene3D" id="1.25.40.650">
    <property type="match status" value="1"/>
</dbReference>
<evidence type="ECO:0000313" key="5">
    <source>
        <dbReference type="Proteomes" id="UP000183805"/>
    </source>
</evidence>
<evidence type="ECO:0000313" key="6">
    <source>
        <dbReference type="Proteomes" id="UP000264605"/>
    </source>
</evidence>
<dbReference type="Proteomes" id="UP000183805">
    <property type="component" value="Unassembled WGS sequence"/>
</dbReference>
<reference evidence="3 6" key="2">
    <citation type="submission" date="2018-08" db="EMBL/GenBank/DDBJ databases">
        <title>Draft genome sequence of Pseudoalteromonas donghaensis HJ51.</title>
        <authorList>
            <person name="Oh J."/>
            <person name="Roh D."/>
        </authorList>
    </citation>
    <scope>NUCLEOTIDE SEQUENCE [LARGE SCALE GENOMIC DNA]</scope>
    <source>
        <strain evidence="3 6">HJ51</strain>
    </source>
</reference>
<protein>
    <submittedName>
        <fullName evidence="3">Penicillin-binding protein activator</fullName>
    </submittedName>
</protein>
<keyword evidence="5" id="KW-1185">Reference proteome</keyword>
<name>A0AAD0WBP0_9GAMM</name>
<evidence type="ECO:0000313" key="4">
    <source>
        <dbReference type="EMBL" id="SFT57030.1"/>
    </source>
</evidence>